<sequence>MSASGSARGEFEHAKNCAHTATALSGVGWQGGNWLLISRVNLFDPERIFRFLTAGLWLCRSCSGTIQVVSFRNRRTEASWARVETA</sequence>
<gene>
    <name evidence="1" type="ORF">L284_20635</name>
</gene>
<organism evidence="1 2">
    <name type="scientific">Novosphingobium lindaniclasticum LE124</name>
    <dbReference type="NCBI Taxonomy" id="1096930"/>
    <lineage>
        <taxon>Bacteria</taxon>
        <taxon>Pseudomonadati</taxon>
        <taxon>Pseudomonadota</taxon>
        <taxon>Alphaproteobacteria</taxon>
        <taxon>Sphingomonadales</taxon>
        <taxon>Sphingomonadaceae</taxon>
        <taxon>Novosphingobium</taxon>
    </lineage>
</organism>
<reference evidence="1 2" key="1">
    <citation type="journal article" date="2013" name="Genome Announc.">
        <title>Genome Sequence of Novosphingobium lindaniclasticum LE124T, Isolated from a Hexachlorocyclohexane Dumpsite.</title>
        <authorList>
            <person name="Saxena A."/>
            <person name="Nayyar N."/>
            <person name="Sangwan N."/>
            <person name="Kumari R."/>
            <person name="Khurana J.P."/>
            <person name="Lal R."/>
        </authorList>
    </citation>
    <scope>NUCLEOTIDE SEQUENCE [LARGE SCALE GENOMIC DNA]</scope>
    <source>
        <strain evidence="1 2">LE124</strain>
    </source>
</reference>
<evidence type="ECO:0000313" key="1">
    <source>
        <dbReference type="EMBL" id="EQB08959.1"/>
    </source>
</evidence>
<name>T0IH41_9SPHN</name>
<protein>
    <submittedName>
        <fullName evidence="1">Uncharacterized protein</fullName>
    </submittedName>
</protein>
<accession>T0IH41</accession>
<comment type="caution">
    <text evidence="1">The sequence shown here is derived from an EMBL/GenBank/DDBJ whole genome shotgun (WGS) entry which is preliminary data.</text>
</comment>
<dbReference type="AlphaFoldDB" id="T0IH41"/>
<keyword evidence="2" id="KW-1185">Reference proteome</keyword>
<dbReference type="Proteomes" id="UP000015527">
    <property type="component" value="Unassembled WGS sequence"/>
</dbReference>
<dbReference type="EMBL" id="ATHL01000139">
    <property type="protein sequence ID" value="EQB08959.1"/>
    <property type="molecule type" value="Genomic_DNA"/>
</dbReference>
<proteinExistence type="predicted"/>
<evidence type="ECO:0000313" key="2">
    <source>
        <dbReference type="Proteomes" id="UP000015527"/>
    </source>
</evidence>